<dbReference type="Pfam" id="PF01841">
    <property type="entry name" value="Transglut_core"/>
    <property type="match status" value="1"/>
</dbReference>
<keyword evidence="4" id="KW-1185">Reference proteome</keyword>
<feature type="signal peptide" evidence="1">
    <location>
        <begin position="1"/>
        <end position="26"/>
    </location>
</feature>
<evidence type="ECO:0000313" key="4">
    <source>
        <dbReference type="Proteomes" id="UP000243406"/>
    </source>
</evidence>
<dbReference type="SMART" id="SM00460">
    <property type="entry name" value="TGc"/>
    <property type="match status" value="1"/>
</dbReference>
<evidence type="ECO:0000256" key="1">
    <source>
        <dbReference type="SAM" id="SignalP"/>
    </source>
</evidence>
<keyword evidence="1" id="KW-0732">Signal</keyword>
<dbReference type="InterPro" id="IPR038765">
    <property type="entry name" value="Papain-like_cys_pep_sf"/>
</dbReference>
<gene>
    <name evidence="3" type="ORF">SAMN02745120_1535</name>
</gene>
<keyword evidence="3" id="KW-0378">Hydrolase</keyword>
<dbReference type="GO" id="GO:0006508">
    <property type="term" value="P:proteolysis"/>
    <property type="evidence" value="ECO:0007669"/>
    <property type="project" value="UniProtKB-KW"/>
</dbReference>
<keyword evidence="3" id="KW-0645">Protease</keyword>
<dbReference type="PANTHER" id="PTHR33490">
    <property type="entry name" value="BLR5614 PROTEIN-RELATED"/>
    <property type="match status" value="1"/>
</dbReference>
<dbReference type="PANTHER" id="PTHR33490:SF3">
    <property type="entry name" value="CONSERVED INTEGRAL MEMBRANE PROTEIN"/>
    <property type="match status" value="1"/>
</dbReference>
<accession>A0A1T5BCH5</accession>
<evidence type="ECO:0000313" key="3">
    <source>
        <dbReference type="EMBL" id="SKB45021.1"/>
    </source>
</evidence>
<dbReference type="SUPFAM" id="SSF54001">
    <property type="entry name" value="Cysteine proteinases"/>
    <property type="match status" value="1"/>
</dbReference>
<proteinExistence type="predicted"/>
<dbReference type="AlphaFoldDB" id="A0A1T5BCH5"/>
<reference evidence="4" key="1">
    <citation type="submission" date="2017-02" db="EMBL/GenBank/DDBJ databases">
        <authorList>
            <person name="Varghese N."/>
            <person name="Submissions S."/>
        </authorList>
    </citation>
    <scope>NUCLEOTIDE SEQUENCE [LARGE SCALE GENOMIC DNA]</scope>
    <source>
        <strain evidence="4">ATCC 35199</strain>
    </source>
</reference>
<name>A0A1T5BCH5_9FIRM</name>
<feature type="chain" id="PRO_5012075058" evidence="1">
    <location>
        <begin position="27"/>
        <end position="266"/>
    </location>
</feature>
<organism evidence="3 4">
    <name type="scientific">Acetoanaerobium noterae</name>
    <dbReference type="NCBI Taxonomy" id="745369"/>
    <lineage>
        <taxon>Bacteria</taxon>
        <taxon>Bacillati</taxon>
        <taxon>Bacillota</taxon>
        <taxon>Clostridia</taxon>
        <taxon>Peptostreptococcales</taxon>
        <taxon>Filifactoraceae</taxon>
        <taxon>Acetoanaerobium</taxon>
    </lineage>
</organism>
<dbReference type="InterPro" id="IPR002931">
    <property type="entry name" value="Transglutaminase-like"/>
</dbReference>
<dbReference type="Proteomes" id="UP000243406">
    <property type="component" value="Unassembled WGS sequence"/>
</dbReference>
<dbReference type="Gene3D" id="3.10.620.30">
    <property type="match status" value="1"/>
</dbReference>
<feature type="domain" description="Transglutaminase-like" evidence="2">
    <location>
        <begin position="182"/>
        <end position="240"/>
    </location>
</feature>
<protein>
    <submittedName>
        <fullName evidence="3">Transglutaminase-like enzyme, putative cysteine protease</fullName>
    </submittedName>
</protein>
<dbReference type="RefSeq" id="WP_079589409.1">
    <property type="nucleotide sequence ID" value="NZ_FUYN01000003.1"/>
</dbReference>
<dbReference type="OrthoDB" id="1817605at2"/>
<dbReference type="EMBL" id="FUYN01000003">
    <property type="protein sequence ID" value="SKB45021.1"/>
    <property type="molecule type" value="Genomic_DNA"/>
</dbReference>
<dbReference type="GO" id="GO:0008233">
    <property type="term" value="F:peptidase activity"/>
    <property type="evidence" value="ECO:0007669"/>
    <property type="project" value="UniProtKB-KW"/>
</dbReference>
<evidence type="ECO:0000259" key="2">
    <source>
        <dbReference type="SMART" id="SM00460"/>
    </source>
</evidence>
<sequence>MKKNLKQYLLVALSIASVTFPNLAHADSKIIDESDVAKGIIKVNYSTNYQAKYKLAIEKDGQKQYFDLAANTAQSFPLIYDNGSYTIKIMQNTSGNSYKSVYTQKIDAYIADDTAMYLASTAAVNWSEQMMAIKKAEELTKNLQTDKDKFDAIYNYVIKNYSYDYNKAATVKPGYIPDIEKIYESKSGICYDYSVLFASMLRSQGIPAKVVKGSSTLVNEYHAWNEVFIDGNWIIVDTTVDAAYSASKAPIATIKSSNQYTKTSEI</sequence>